<dbReference type="AlphaFoldDB" id="A0AAJ0B5Y9"/>
<organism evidence="3 4">
    <name type="scientific">Echria macrotheca</name>
    <dbReference type="NCBI Taxonomy" id="438768"/>
    <lineage>
        <taxon>Eukaryota</taxon>
        <taxon>Fungi</taxon>
        <taxon>Dikarya</taxon>
        <taxon>Ascomycota</taxon>
        <taxon>Pezizomycotina</taxon>
        <taxon>Sordariomycetes</taxon>
        <taxon>Sordariomycetidae</taxon>
        <taxon>Sordariales</taxon>
        <taxon>Schizotheciaceae</taxon>
        <taxon>Echria</taxon>
    </lineage>
</organism>
<evidence type="ECO:0000256" key="1">
    <source>
        <dbReference type="SAM" id="MobiDB-lite"/>
    </source>
</evidence>
<evidence type="ECO:0000313" key="3">
    <source>
        <dbReference type="EMBL" id="KAK1752318.1"/>
    </source>
</evidence>
<sequence length="371" mass="41945">MTNAKPAPKPDHEAILATADAQAQSPFFSLLPAELRQLIYIETWRDPAGDGTLRQHITRRRPIESGNDTNSSRSSGLAHAACITDPAALDLRYFKFQRADPGSLEKAAWLQRLKTDWSLHWACEEALIDRTAVARELSARDARKQKHATPFLPVLTTCKRMYLEALPSLYQNTTFIFNDTAEAAEFLAMYTPSPSSPSSSPITLRSIEMYMRASNLLTELYYPYAEMAAPGVDSSEGPSPIYVGAGAGRLSMANNPWARACESLARQPDLRSLYVWFDTRDLRAWWKRVSETNLFARLREVHVKDRRRFILALPTLPEHTAAEWMPFGLPPHHFLVGDELEGAPFVVVRGERPNNWRVHMGDRFGDMFLRA</sequence>
<dbReference type="Proteomes" id="UP001239445">
    <property type="component" value="Unassembled WGS sequence"/>
</dbReference>
<proteinExistence type="predicted"/>
<feature type="compositionally biased region" description="Polar residues" evidence="1">
    <location>
        <begin position="66"/>
        <end position="75"/>
    </location>
</feature>
<dbReference type="PANTHER" id="PTHR38790">
    <property type="entry name" value="2EXR DOMAIN-CONTAINING PROTEIN-RELATED"/>
    <property type="match status" value="1"/>
</dbReference>
<feature type="domain" description="DUF7730" evidence="2">
    <location>
        <begin position="135"/>
        <end position="315"/>
    </location>
</feature>
<accession>A0AAJ0B5Y9</accession>
<comment type="caution">
    <text evidence="3">The sequence shown here is derived from an EMBL/GenBank/DDBJ whole genome shotgun (WGS) entry which is preliminary data.</text>
</comment>
<evidence type="ECO:0000259" key="2">
    <source>
        <dbReference type="Pfam" id="PF24864"/>
    </source>
</evidence>
<keyword evidence="4" id="KW-1185">Reference proteome</keyword>
<dbReference type="EMBL" id="MU839840">
    <property type="protein sequence ID" value="KAK1752318.1"/>
    <property type="molecule type" value="Genomic_DNA"/>
</dbReference>
<dbReference type="Pfam" id="PF24864">
    <property type="entry name" value="DUF7730"/>
    <property type="match status" value="1"/>
</dbReference>
<protein>
    <recommendedName>
        <fullName evidence="2">DUF7730 domain-containing protein</fullName>
    </recommendedName>
</protein>
<gene>
    <name evidence="3" type="ORF">QBC47DRAFT_390262</name>
</gene>
<evidence type="ECO:0000313" key="4">
    <source>
        <dbReference type="Proteomes" id="UP001239445"/>
    </source>
</evidence>
<feature type="region of interest" description="Disordered" evidence="1">
    <location>
        <begin position="52"/>
        <end position="75"/>
    </location>
</feature>
<dbReference type="InterPro" id="IPR056632">
    <property type="entry name" value="DUF7730"/>
</dbReference>
<reference evidence="3" key="1">
    <citation type="submission" date="2023-06" db="EMBL/GenBank/DDBJ databases">
        <title>Genome-scale phylogeny and comparative genomics of the fungal order Sordariales.</title>
        <authorList>
            <consortium name="Lawrence Berkeley National Laboratory"/>
            <person name="Hensen N."/>
            <person name="Bonometti L."/>
            <person name="Westerberg I."/>
            <person name="Brannstrom I.O."/>
            <person name="Guillou S."/>
            <person name="Cros-Aarteil S."/>
            <person name="Calhoun S."/>
            <person name="Haridas S."/>
            <person name="Kuo A."/>
            <person name="Mondo S."/>
            <person name="Pangilinan J."/>
            <person name="Riley R."/>
            <person name="Labutti K."/>
            <person name="Andreopoulos B."/>
            <person name="Lipzen A."/>
            <person name="Chen C."/>
            <person name="Yanf M."/>
            <person name="Daum C."/>
            <person name="Ng V."/>
            <person name="Clum A."/>
            <person name="Steindorff A."/>
            <person name="Ohm R."/>
            <person name="Martin F."/>
            <person name="Silar P."/>
            <person name="Natvig D."/>
            <person name="Lalanne C."/>
            <person name="Gautier V."/>
            <person name="Ament-Velasquez S.L."/>
            <person name="Kruys A."/>
            <person name="Hutchinson M.I."/>
            <person name="Powell A.J."/>
            <person name="Barry K."/>
            <person name="Miller A.N."/>
            <person name="Grigoriev I.V."/>
            <person name="Debuchy R."/>
            <person name="Gladieux P."/>
            <person name="Thoren M.H."/>
            <person name="Johannesson H."/>
        </authorList>
    </citation>
    <scope>NUCLEOTIDE SEQUENCE</scope>
    <source>
        <strain evidence="3">PSN4</strain>
    </source>
</reference>
<name>A0AAJ0B5Y9_9PEZI</name>